<gene>
    <name evidence="4" type="ORF">SAMN05421756_102381</name>
</gene>
<dbReference type="RefSeq" id="WP_232506136.1">
    <property type="nucleotide sequence ID" value="NZ_FOFA01000002.1"/>
</dbReference>
<feature type="region of interest" description="Disordered" evidence="2">
    <location>
        <begin position="120"/>
        <end position="142"/>
    </location>
</feature>
<dbReference type="STRING" id="1036181.SAMN05421756_102381"/>
<dbReference type="Pfam" id="PF03334">
    <property type="entry name" value="PhaG_MnhG_YufB"/>
    <property type="match status" value="1"/>
</dbReference>
<organism evidence="4 5">
    <name type="scientific">Microlunatus flavus</name>
    <dbReference type="NCBI Taxonomy" id="1036181"/>
    <lineage>
        <taxon>Bacteria</taxon>
        <taxon>Bacillati</taxon>
        <taxon>Actinomycetota</taxon>
        <taxon>Actinomycetes</taxon>
        <taxon>Propionibacteriales</taxon>
        <taxon>Propionibacteriaceae</taxon>
        <taxon>Microlunatus</taxon>
    </lineage>
</organism>
<sequence length="142" mass="14996">MTGLSLADVLDLLGAALVLAGCFLCFAAALGILRFPDVVSRMHAATKPQTLGLILLAAGVEVSLRSWASFGTLVLIAALQLATAPVSAHLVGRTVYRTDQVRHDLLVRDDLAHDLEAAGFHLGPAPEDEDQPASSDDDRRLS</sequence>
<protein>
    <submittedName>
        <fullName evidence="4">Multicomponent Na+:H+ antiporter subunit G</fullName>
    </submittedName>
</protein>
<dbReference type="InterPro" id="IPR005133">
    <property type="entry name" value="PhaG_MnhG_YufB"/>
</dbReference>
<evidence type="ECO:0000256" key="3">
    <source>
        <dbReference type="SAM" id="Phobius"/>
    </source>
</evidence>
<dbReference type="EMBL" id="FOFA01000002">
    <property type="protein sequence ID" value="SEQ06559.1"/>
    <property type="molecule type" value="Genomic_DNA"/>
</dbReference>
<evidence type="ECO:0000256" key="1">
    <source>
        <dbReference type="ARBA" id="ARBA00008404"/>
    </source>
</evidence>
<evidence type="ECO:0000256" key="2">
    <source>
        <dbReference type="SAM" id="MobiDB-lite"/>
    </source>
</evidence>
<dbReference type="GO" id="GO:0015385">
    <property type="term" value="F:sodium:proton antiporter activity"/>
    <property type="evidence" value="ECO:0007669"/>
    <property type="project" value="TreeGrafter"/>
</dbReference>
<dbReference type="AlphaFoldDB" id="A0A1H9CZJ8"/>
<feature type="transmembrane region" description="Helical" evidence="3">
    <location>
        <begin position="70"/>
        <end position="92"/>
    </location>
</feature>
<dbReference type="NCBIfam" id="NF009314">
    <property type="entry name" value="PRK12674.1-2"/>
    <property type="match status" value="1"/>
</dbReference>
<reference evidence="5" key="1">
    <citation type="submission" date="2016-10" db="EMBL/GenBank/DDBJ databases">
        <authorList>
            <person name="Varghese N."/>
            <person name="Submissions S."/>
        </authorList>
    </citation>
    <scope>NUCLEOTIDE SEQUENCE [LARGE SCALE GENOMIC DNA]</scope>
    <source>
        <strain evidence="5">CGMCC 4.6856</strain>
    </source>
</reference>
<keyword evidence="3" id="KW-1133">Transmembrane helix</keyword>
<evidence type="ECO:0000313" key="5">
    <source>
        <dbReference type="Proteomes" id="UP000198504"/>
    </source>
</evidence>
<proteinExistence type="inferred from homology"/>
<name>A0A1H9CZJ8_9ACTN</name>
<feature type="transmembrane region" description="Helical" evidence="3">
    <location>
        <begin position="12"/>
        <end position="33"/>
    </location>
</feature>
<comment type="similarity">
    <text evidence="1">Belongs to the CPA3 antiporters (TC 2.A.63) subunit G family.</text>
</comment>
<evidence type="ECO:0000313" key="4">
    <source>
        <dbReference type="EMBL" id="SEQ06559.1"/>
    </source>
</evidence>
<accession>A0A1H9CZJ8</accession>
<dbReference type="NCBIfam" id="TIGR01300">
    <property type="entry name" value="CPA3_mnhG_phaG"/>
    <property type="match status" value="1"/>
</dbReference>
<keyword evidence="3" id="KW-0472">Membrane</keyword>
<dbReference type="PANTHER" id="PTHR34703:SF1">
    <property type="entry name" value="ANTIPORTER SUBUNIT MNHG2-RELATED"/>
    <property type="match status" value="1"/>
</dbReference>
<keyword evidence="3" id="KW-0812">Transmembrane</keyword>
<dbReference type="Proteomes" id="UP000198504">
    <property type="component" value="Unassembled WGS sequence"/>
</dbReference>
<keyword evidence="5" id="KW-1185">Reference proteome</keyword>
<dbReference type="PANTHER" id="PTHR34703">
    <property type="entry name" value="ANTIPORTER SUBUNIT MNHG2-RELATED"/>
    <property type="match status" value="1"/>
</dbReference>